<dbReference type="Pfam" id="PF08668">
    <property type="entry name" value="HDOD"/>
    <property type="match status" value="1"/>
</dbReference>
<keyword evidence="1" id="KW-0597">Phosphoprotein</keyword>
<dbReference type="Gene3D" id="3.40.50.2300">
    <property type="match status" value="2"/>
</dbReference>
<feature type="modified residue" description="4-aspartylphosphate" evidence="1">
    <location>
        <position position="57"/>
    </location>
</feature>
<dbReference type="RefSeq" id="WP_013630756.1">
    <property type="nucleotide sequence ID" value="NC_015174.1"/>
</dbReference>
<evidence type="ECO:0000313" key="4">
    <source>
        <dbReference type="EMBL" id="ADY62051.1"/>
    </source>
</evidence>
<dbReference type="PROSITE" id="PS50110">
    <property type="entry name" value="RESPONSE_REGULATORY"/>
    <property type="match status" value="2"/>
</dbReference>
<dbReference type="SUPFAM" id="SSF52172">
    <property type="entry name" value="CheY-like"/>
    <property type="match status" value="2"/>
</dbReference>
<dbReference type="PANTHER" id="PTHR33525:SF4">
    <property type="entry name" value="CYCLIC DI-GMP PHOSPHODIESTERASE CDGJ"/>
    <property type="match status" value="1"/>
</dbReference>
<dbReference type="Gene3D" id="1.10.3210.10">
    <property type="entry name" value="Hypothetical protein af1432"/>
    <property type="match status" value="1"/>
</dbReference>
<dbReference type="CDD" id="cd00156">
    <property type="entry name" value="REC"/>
    <property type="match status" value="1"/>
</dbReference>
<dbReference type="STRING" id="756272.Plabr_4479"/>
<dbReference type="AlphaFoldDB" id="F0SLE5"/>
<dbReference type="EMBL" id="CP002546">
    <property type="protein sequence ID" value="ADY62051.1"/>
    <property type="molecule type" value="Genomic_DNA"/>
</dbReference>
<protein>
    <submittedName>
        <fullName evidence="4">Response regulator receiver modulated metal dependent hydrolase</fullName>
    </submittedName>
</protein>
<organism evidence="4 5">
    <name type="scientific">Rubinisphaera brasiliensis (strain ATCC 49424 / DSM 5305 / JCM 21570 / IAM 15109 / NBRC 103401 / IFAM 1448)</name>
    <name type="common">Planctomyces brasiliensis</name>
    <dbReference type="NCBI Taxonomy" id="756272"/>
    <lineage>
        <taxon>Bacteria</taxon>
        <taxon>Pseudomonadati</taxon>
        <taxon>Planctomycetota</taxon>
        <taxon>Planctomycetia</taxon>
        <taxon>Planctomycetales</taxon>
        <taxon>Planctomycetaceae</taxon>
        <taxon>Rubinisphaera</taxon>
    </lineage>
</organism>
<reference evidence="5" key="1">
    <citation type="submission" date="2011-02" db="EMBL/GenBank/DDBJ databases">
        <title>The complete genome of Planctomyces brasiliensis DSM 5305.</title>
        <authorList>
            <person name="Lucas S."/>
            <person name="Copeland A."/>
            <person name="Lapidus A."/>
            <person name="Bruce D."/>
            <person name="Goodwin L."/>
            <person name="Pitluck S."/>
            <person name="Kyrpides N."/>
            <person name="Mavromatis K."/>
            <person name="Pagani I."/>
            <person name="Ivanova N."/>
            <person name="Ovchinnikova G."/>
            <person name="Lu M."/>
            <person name="Detter J.C."/>
            <person name="Han C."/>
            <person name="Land M."/>
            <person name="Hauser L."/>
            <person name="Markowitz V."/>
            <person name="Cheng J.-F."/>
            <person name="Hugenholtz P."/>
            <person name="Woyke T."/>
            <person name="Wu D."/>
            <person name="Tindall B."/>
            <person name="Pomrenke H.G."/>
            <person name="Brambilla E."/>
            <person name="Klenk H.-P."/>
            <person name="Eisen J.A."/>
        </authorList>
    </citation>
    <scope>NUCLEOTIDE SEQUENCE [LARGE SCALE GENOMIC DNA]</scope>
    <source>
        <strain evidence="5">ATCC 49424 / DSM 5305 / JCM 21570 / NBRC 103401 / IFAM 1448</strain>
    </source>
</reference>
<sequence>MDSEFRFRALVVDDEAVLRQLLIRALSNVGIRCDMADDGQTALDWAAGNNYDLIVSDLRMPGMNGHTLCVSLLDMYEDARAAGDGPMITVLTGVCDPRIVKDLELRGVDKVHLKPVDCQHWAEELRRSLDARALSAGELELPAREGSSKSHGASHCVVVLSSECAFSHSLAKQADNFDVDVVVAVSTDHLLEVVESKRVDLLILDQNLPGFLTGDQIVSRLHSELINIPAFLRVQRTADEFSEKETEKFDGVERLIADDVAAEDVLQAAERFLGQLSRRRLMLDSTARKLVTEFSEVPPIPHVLTRLAHFLAEPASELSIPKLTSEIQKDPRLTSELIKVANSAQVASTSRQNDLKSVITLLGPRQAILMCLSIGMRTVRSQLMKPWADDFRDWYLKRSAMVAATAEACAKHLDDVPSETAFLLGVLSDIGILVLAEHHGQKYFDRVIQRFRSIPTLQLVKSERIVTNTDHSMVTAAVLESWKFPFSIVQPIYAQHLDIDDSLPKMGAGLVRCLRLGEAFAEMCDQPAAQRVNAFNSLLSRYYDVSRQESRHVFLEAIEKANQTAEILRTPPLEMSELQQIVNQEGEPLAASAVDQEA</sequence>
<dbReference type="SUPFAM" id="SSF109604">
    <property type="entry name" value="HD-domain/PDEase-like"/>
    <property type="match status" value="1"/>
</dbReference>
<name>F0SLE5_RUBBR</name>
<dbReference type="GO" id="GO:0016787">
    <property type="term" value="F:hydrolase activity"/>
    <property type="evidence" value="ECO:0007669"/>
    <property type="project" value="UniProtKB-KW"/>
</dbReference>
<dbReference type="PROSITE" id="PS51833">
    <property type="entry name" value="HDOD"/>
    <property type="match status" value="1"/>
</dbReference>
<dbReference type="OrthoDB" id="220475at2"/>
<dbReference type="InterPro" id="IPR013976">
    <property type="entry name" value="HDOD"/>
</dbReference>
<dbReference type="SMART" id="SM00448">
    <property type="entry name" value="REC"/>
    <property type="match status" value="1"/>
</dbReference>
<keyword evidence="4" id="KW-0378">Hydrolase</keyword>
<evidence type="ECO:0000259" key="3">
    <source>
        <dbReference type="PROSITE" id="PS51833"/>
    </source>
</evidence>
<evidence type="ECO:0000313" key="5">
    <source>
        <dbReference type="Proteomes" id="UP000006860"/>
    </source>
</evidence>
<dbReference type="eggNOG" id="COG2204">
    <property type="taxonomic scope" value="Bacteria"/>
</dbReference>
<gene>
    <name evidence="4" type="ordered locus">Plabr_4479</name>
</gene>
<dbReference type="eggNOG" id="COG1639">
    <property type="taxonomic scope" value="Bacteria"/>
</dbReference>
<feature type="domain" description="Response regulatory" evidence="2">
    <location>
        <begin position="8"/>
        <end position="129"/>
    </location>
</feature>
<dbReference type="HOGENOM" id="CLU_456251_0_0_0"/>
<dbReference type="KEGG" id="pbs:Plabr_4479"/>
<feature type="domain" description="Response regulatory" evidence="2">
    <location>
        <begin position="156"/>
        <end position="273"/>
    </location>
</feature>
<feature type="domain" description="HDOD" evidence="3">
    <location>
        <begin position="297"/>
        <end position="498"/>
    </location>
</feature>
<accession>F0SLE5</accession>
<feature type="modified residue" description="4-aspartylphosphate" evidence="1">
    <location>
        <position position="205"/>
    </location>
</feature>
<evidence type="ECO:0000256" key="1">
    <source>
        <dbReference type="PROSITE-ProRule" id="PRU00169"/>
    </source>
</evidence>
<dbReference type="GO" id="GO:0000160">
    <property type="term" value="P:phosphorelay signal transduction system"/>
    <property type="evidence" value="ECO:0007669"/>
    <property type="project" value="InterPro"/>
</dbReference>
<dbReference type="InterPro" id="IPR001789">
    <property type="entry name" value="Sig_transdc_resp-reg_receiver"/>
</dbReference>
<dbReference type="PANTHER" id="PTHR33525">
    <property type="match status" value="1"/>
</dbReference>
<dbReference type="Pfam" id="PF00072">
    <property type="entry name" value="Response_reg"/>
    <property type="match status" value="1"/>
</dbReference>
<dbReference type="Proteomes" id="UP000006860">
    <property type="component" value="Chromosome"/>
</dbReference>
<dbReference type="InterPro" id="IPR011006">
    <property type="entry name" value="CheY-like_superfamily"/>
</dbReference>
<proteinExistence type="predicted"/>
<dbReference type="InterPro" id="IPR052340">
    <property type="entry name" value="RNase_Y/CdgJ"/>
</dbReference>
<keyword evidence="5" id="KW-1185">Reference proteome</keyword>
<evidence type="ECO:0000259" key="2">
    <source>
        <dbReference type="PROSITE" id="PS50110"/>
    </source>
</evidence>